<protein>
    <recommendedName>
        <fullName evidence="2">DUF3592 domain-containing protein</fullName>
    </recommendedName>
</protein>
<dbReference type="Proteomes" id="UP000619788">
    <property type="component" value="Unassembled WGS sequence"/>
</dbReference>
<name>A0A8J3SL74_9ACTN</name>
<gene>
    <name evidence="3" type="ORF">Psi01_55320</name>
</gene>
<feature type="transmembrane region" description="Helical" evidence="1">
    <location>
        <begin position="114"/>
        <end position="135"/>
    </location>
</feature>
<dbReference type="AlphaFoldDB" id="A0A8J3SL74"/>
<feature type="domain" description="DUF3592" evidence="2">
    <location>
        <begin position="39"/>
        <end position="104"/>
    </location>
</feature>
<evidence type="ECO:0000313" key="3">
    <source>
        <dbReference type="EMBL" id="GIH94902.1"/>
    </source>
</evidence>
<evidence type="ECO:0000256" key="1">
    <source>
        <dbReference type="SAM" id="Phobius"/>
    </source>
</evidence>
<dbReference type="InterPro" id="IPR021994">
    <property type="entry name" value="DUF3592"/>
</dbReference>
<keyword evidence="1" id="KW-1133">Transmembrane helix</keyword>
<sequence length="136" mass="14558">MDVNTVPLFGIVFGAIFAGIGVRVMVVGQRLRRHGVRVPGLVVGLRWSGGDNGVYYPTLQFQTVQGFVMETESDLGSNPSPVRPGQQVMVVYDPERPRHARLDGVGGRGVLRSVLFMIVGAVVLVASLVAVAGSWL</sequence>
<keyword evidence="1" id="KW-0472">Membrane</keyword>
<proteinExistence type="predicted"/>
<dbReference type="Pfam" id="PF12158">
    <property type="entry name" value="DUF3592"/>
    <property type="match status" value="1"/>
</dbReference>
<keyword evidence="1" id="KW-0812">Transmembrane</keyword>
<comment type="caution">
    <text evidence="3">The sequence shown here is derived from an EMBL/GenBank/DDBJ whole genome shotgun (WGS) entry which is preliminary data.</text>
</comment>
<evidence type="ECO:0000259" key="2">
    <source>
        <dbReference type="Pfam" id="PF12158"/>
    </source>
</evidence>
<dbReference type="RefSeq" id="WP_204067012.1">
    <property type="nucleotide sequence ID" value="NZ_BOOJ01000047.1"/>
</dbReference>
<keyword evidence="4" id="KW-1185">Reference proteome</keyword>
<accession>A0A8J3SL74</accession>
<dbReference type="EMBL" id="BOOJ01000047">
    <property type="protein sequence ID" value="GIH94902.1"/>
    <property type="molecule type" value="Genomic_DNA"/>
</dbReference>
<organism evidence="3 4">
    <name type="scientific">Planobispora siamensis</name>
    <dbReference type="NCBI Taxonomy" id="936338"/>
    <lineage>
        <taxon>Bacteria</taxon>
        <taxon>Bacillati</taxon>
        <taxon>Actinomycetota</taxon>
        <taxon>Actinomycetes</taxon>
        <taxon>Streptosporangiales</taxon>
        <taxon>Streptosporangiaceae</taxon>
        <taxon>Planobispora</taxon>
    </lineage>
</organism>
<evidence type="ECO:0000313" key="4">
    <source>
        <dbReference type="Proteomes" id="UP000619788"/>
    </source>
</evidence>
<feature type="transmembrane region" description="Helical" evidence="1">
    <location>
        <begin position="6"/>
        <end position="27"/>
    </location>
</feature>
<reference evidence="3 4" key="1">
    <citation type="submission" date="2021-01" db="EMBL/GenBank/DDBJ databases">
        <title>Whole genome shotgun sequence of Planobispora siamensis NBRC 107568.</title>
        <authorList>
            <person name="Komaki H."/>
            <person name="Tamura T."/>
        </authorList>
    </citation>
    <scope>NUCLEOTIDE SEQUENCE [LARGE SCALE GENOMIC DNA]</scope>
    <source>
        <strain evidence="3 4">NBRC 107568</strain>
    </source>
</reference>